<dbReference type="AlphaFoldDB" id="A0A347UEQ8"/>
<dbReference type="OrthoDB" id="7644647at2"/>
<dbReference type="RefSeq" id="WP_118941993.1">
    <property type="nucleotide sequence ID" value="NZ_CP032125.1"/>
</dbReference>
<organism evidence="1 2">
    <name type="scientific">Profundibacter amoris</name>
    <dbReference type="NCBI Taxonomy" id="2171755"/>
    <lineage>
        <taxon>Bacteria</taxon>
        <taxon>Pseudomonadati</taxon>
        <taxon>Pseudomonadota</taxon>
        <taxon>Alphaproteobacteria</taxon>
        <taxon>Rhodobacterales</taxon>
        <taxon>Paracoccaceae</taxon>
        <taxon>Profundibacter</taxon>
    </lineage>
</organism>
<dbReference type="SUPFAM" id="SSF56784">
    <property type="entry name" value="HAD-like"/>
    <property type="match status" value="1"/>
</dbReference>
<proteinExistence type="predicted"/>
<gene>
    <name evidence="1" type="ORF">BAR1_04960</name>
</gene>
<dbReference type="InterPro" id="IPR036412">
    <property type="entry name" value="HAD-like_sf"/>
</dbReference>
<evidence type="ECO:0000313" key="2">
    <source>
        <dbReference type="Proteomes" id="UP000261704"/>
    </source>
</evidence>
<evidence type="ECO:0008006" key="3">
    <source>
        <dbReference type="Google" id="ProtNLM"/>
    </source>
</evidence>
<reference evidence="1 2" key="1">
    <citation type="submission" date="2018-09" db="EMBL/GenBank/DDBJ databases">
        <title>Profundibacter amoris BAR1 gen. nov., sp. nov., a new member of the Roseobacter clade isolated at Lokis Castle Vent Field on the Arctic Mid-Oceanic Ridge.</title>
        <authorList>
            <person name="Le Moine Bauer S."/>
            <person name="Sjoeberg A.G."/>
            <person name="L'Haridon S."/>
            <person name="Stokke R."/>
            <person name="Roalkvam I."/>
            <person name="Steen I.H."/>
            <person name="Dahle H."/>
        </authorList>
    </citation>
    <scope>NUCLEOTIDE SEQUENCE [LARGE SCALE GENOMIC DNA]</scope>
    <source>
        <strain evidence="1 2">BAR1</strain>
    </source>
</reference>
<dbReference type="EMBL" id="CP032125">
    <property type="protein sequence ID" value="AXX97336.1"/>
    <property type="molecule type" value="Genomic_DNA"/>
</dbReference>
<name>A0A347UEQ8_9RHOB</name>
<protein>
    <recommendedName>
        <fullName evidence="3">HAD family hydrolase</fullName>
    </recommendedName>
</protein>
<evidence type="ECO:0000313" key="1">
    <source>
        <dbReference type="EMBL" id="AXX97336.1"/>
    </source>
</evidence>
<sequence>MTLGHNNGPTMAAGTGFRKHCWTKARAELLPKLPIEVIRRRVKRAGELGLDCKSYASIRAASGHDVVAFLFSSNALRLLKANRGLPAGRSEKLAALQRCGRLVAVQSPLTPQDMRRAAAKADLPLDTIITAPGLHHTWGETRTILLTALAPQNLPADRVVAIGDTALERDWCAAGRLAGYLTAETFFSA</sequence>
<dbReference type="KEGG" id="pamo:BAR1_04960"/>
<accession>A0A347UEQ8</accession>
<dbReference type="Proteomes" id="UP000261704">
    <property type="component" value="Chromosome"/>
</dbReference>
<keyword evidence="2" id="KW-1185">Reference proteome</keyword>